<accession>A0A4U6S5W1</accession>
<evidence type="ECO:0000256" key="1">
    <source>
        <dbReference type="SAM" id="Phobius"/>
    </source>
</evidence>
<feature type="transmembrane region" description="Helical" evidence="1">
    <location>
        <begin position="241"/>
        <end position="260"/>
    </location>
</feature>
<reference evidence="2 3" key="1">
    <citation type="submission" date="2019-05" db="EMBL/GenBank/DDBJ databases">
        <title>Draft Genome of Bradyrhizobium elkanii strain SEMIA 938, Used in Commercial Inoculants for Lupinus spp. in Brazil.</title>
        <authorList>
            <person name="Hungria M."/>
            <person name="Delamuta J.R.M."/>
            <person name="Ribeiro R.A."/>
            <person name="Nogueira M.A."/>
        </authorList>
    </citation>
    <scope>NUCLEOTIDE SEQUENCE [LARGE SCALE GENOMIC DNA]</scope>
    <source>
        <strain evidence="2 3">Semia 938</strain>
    </source>
</reference>
<protein>
    <submittedName>
        <fullName evidence="2">Uncharacterized protein</fullName>
    </submittedName>
</protein>
<feature type="transmembrane region" description="Helical" evidence="1">
    <location>
        <begin position="381"/>
        <end position="405"/>
    </location>
</feature>
<keyword evidence="1" id="KW-0812">Transmembrane</keyword>
<feature type="transmembrane region" description="Helical" evidence="1">
    <location>
        <begin position="42"/>
        <end position="61"/>
    </location>
</feature>
<keyword evidence="1" id="KW-0472">Membrane</keyword>
<dbReference type="AlphaFoldDB" id="A0A4U6S5W1"/>
<evidence type="ECO:0000313" key="3">
    <source>
        <dbReference type="Proteomes" id="UP000305095"/>
    </source>
</evidence>
<comment type="caution">
    <text evidence="2">The sequence shown here is derived from an EMBL/GenBank/DDBJ whole genome shotgun (WGS) entry which is preliminary data.</text>
</comment>
<feature type="transmembrane region" description="Helical" evidence="1">
    <location>
        <begin position="7"/>
        <end position="30"/>
    </location>
</feature>
<feature type="transmembrane region" description="Helical" evidence="1">
    <location>
        <begin position="95"/>
        <end position="119"/>
    </location>
</feature>
<feature type="transmembrane region" description="Helical" evidence="1">
    <location>
        <begin position="337"/>
        <end position="360"/>
    </location>
</feature>
<sequence>MTRDDLVVGVTIPGFFVLSVVSMIACGHAFPAMHVWRSGITAQAVLGTAIMVAFVPAFVAARFSFGYLVGFSLLSAVFGFVWLSFFSAFDYPHAIARWAMIAALAAAMIPLMLQNIPVWRPDLSDATIKRIAVLLLASCFAVLVANISYGANLGNPYGAARTAVVRPALLNYLTGIMIGAVLPYLFAHFGSRSQWMPAAGMLLLALCFYPVVNNKTVLLLPIWLPFLFWLYGRFDPRLATVLAFLIPMVVGLSAFAILGADKNYIVFSTINLRFVAIPSLALDQYADFFAHRELTRFCQITVLRYVTACPYGELGPTLGAIYQDGNFNASFLATEGIASVGLALAPLSALVCGLILSVGSMVSKHLSPRFIAVSSGIAVQAIMNVPLTTGLLSNGIALLFLLWWLTPEQRVASSVSREQAAQPVGVVGLAASRAVATVARCSEQEGKQRVTASVQRVRWFRAKHAAKSLK</sequence>
<proteinExistence type="predicted"/>
<dbReference type="Proteomes" id="UP000305095">
    <property type="component" value="Unassembled WGS sequence"/>
</dbReference>
<feature type="transmembrane region" description="Helical" evidence="1">
    <location>
        <begin position="131"/>
        <end position="149"/>
    </location>
</feature>
<feature type="transmembrane region" description="Helical" evidence="1">
    <location>
        <begin position="68"/>
        <end position="89"/>
    </location>
</feature>
<dbReference type="PROSITE" id="PS51257">
    <property type="entry name" value="PROKAR_LIPOPROTEIN"/>
    <property type="match status" value="1"/>
</dbReference>
<keyword evidence="1" id="KW-1133">Transmembrane helix</keyword>
<dbReference type="RefSeq" id="WP_210241871.1">
    <property type="nucleotide sequence ID" value="NZ_SZZP01000004.1"/>
</dbReference>
<dbReference type="EMBL" id="SZZP01000004">
    <property type="protein sequence ID" value="TKV82488.1"/>
    <property type="molecule type" value="Genomic_DNA"/>
</dbReference>
<feature type="transmembrane region" description="Helical" evidence="1">
    <location>
        <begin position="169"/>
        <end position="187"/>
    </location>
</feature>
<organism evidence="2 3">
    <name type="scientific">Bradyrhizobium elkanii</name>
    <dbReference type="NCBI Taxonomy" id="29448"/>
    <lineage>
        <taxon>Bacteria</taxon>
        <taxon>Pseudomonadati</taxon>
        <taxon>Pseudomonadota</taxon>
        <taxon>Alphaproteobacteria</taxon>
        <taxon>Hyphomicrobiales</taxon>
        <taxon>Nitrobacteraceae</taxon>
        <taxon>Bradyrhizobium</taxon>
    </lineage>
</organism>
<gene>
    <name evidence="2" type="ORF">FDV58_08405</name>
</gene>
<evidence type="ECO:0000313" key="2">
    <source>
        <dbReference type="EMBL" id="TKV82488.1"/>
    </source>
</evidence>
<name>A0A4U6S5W1_BRAEL</name>